<gene>
    <name evidence="5" type="primary">rplB</name>
    <name evidence="9" type="ORF">A2898_00180</name>
</gene>
<dbReference type="Proteomes" id="UP000179164">
    <property type="component" value="Unassembled WGS sequence"/>
</dbReference>
<dbReference type="AlphaFoldDB" id="A0A1G2B5F4"/>
<keyword evidence="2 5" id="KW-0689">Ribosomal protein</keyword>
<feature type="domain" description="Large ribosomal subunit protein uL2 RNA-binding" evidence="8">
    <location>
        <begin position="43"/>
        <end position="119"/>
    </location>
</feature>
<dbReference type="NCBIfam" id="TIGR01171">
    <property type="entry name" value="rplB_bact"/>
    <property type="match status" value="1"/>
</dbReference>
<dbReference type="InterPro" id="IPR022669">
    <property type="entry name" value="Ribosomal_uL2_C"/>
</dbReference>
<keyword evidence="5" id="KW-0694">RNA-binding</keyword>
<evidence type="ECO:0000256" key="4">
    <source>
        <dbReference type="ARBA" id="ARBA00035242"/>
    </source>
</evidence>
<dbReference type="InterPro" id="IPR002171">
    <property type="entry name" value="Ribosomal_uL2"/>
</dbReference>
<dbReference type="GO" id="GO:0003735">
    <property type="term" value="F:structural constituent of ribosome"/>
    <property type="evidence" value="ECO:0007669"/>
    <property type="project" value="InterPro"/>
</dbReference>
<dbReference type="Gene3D" id="4.10.950.10">
    <property type="entry name" value="Ribosomal protein L2, domain 3"/>
    <property type="match status" value="1"/>
</dbReference>
<evidence type="ECO:0000313" key="10">
    <source>
        <dbReference type="Proteomes" id="UP000179164"/>
    </source>
</evidence>
<dbReference type="Gene3D" id="2.40.50.140">
    <property type="entry name" value="Nucleic acid-binding proteins"/>
    <property type="match status" value="1"/>
</dbReference>
<dbReference type="InterPro" id="IPR008991">
    <property type="entry name" value="Translation_prot_SH3-like_sf"/>
</dbReference>
<organism evidence="9 10">
    <name type="scientific">Candidatus Kerfeldbacteria bacterium RIFCSPLOWO2_01_FULL_48_11</name>
    <dbReference type="NCBI Taxonomy" id="1798543"/>
    <lineage>
        <taxon>Bacteria</taxon>
        <taxon>Candidatus Kerfeldiibacteriota</taxon>
    </lineage>
</organism>
<dbReference type="Gene3D" id="2.30.30.30">
    <property type="match status" value="1"/>
</dbReference>
<dbReference type="Pfam" id="PF00181">
    <property type="entry name" value="Ribosomal_L2_N"/>
    <property type="match status" value="1"/>
</dbReference>
<dbReference type="PANTHER" id="PTHR13691:SF5">
    <property type="entry name" value="LARGE RIBOSOMAL SUBUNIT PROTEIN UL2M"/>
    <property type="match status" value="1"/>
</dbReference>
<dbReference type="SMART" id="SM01383">
    <property type="entry name" value="Ribosomal_L2"/>
    <property type="match status" value="1"/>
</dbReference>
<feature type="domain" description="Large ribosomal subunit protein uL2 C-terminal" evidence="7">
    <location>
        <begin position="126"/>
        <end position="255"/>
    </location>
</feature>
<evidence type="ECO:0000256" key="3">
    <source>
        <dbReference type="ARBA" id="ARBA00023274"/>
    </source>
</evidence>
<comment type="similarity">
    <text evidence="1 5">Belongs to the universal ribosomal protein uL2 family.</text>
</comment>
<dbReference type="GO" id="GO:0019843">
    <property type="term" value="F:rRNA binding"/>
    <property type="evidence" value="ECO:0007669"/>
    <property type="project" value="UniProtKB-UniRule"/>
</dbReference>
<dbReference type="FunFam" id="4.10.950.10:FF:000001">
    <property type="entry name" value="50S ribosomal protein L2"/>
    <property type="match status" value="1"/>
</dbReference>
<comment type="function">
    <text evidence="5">One of the primary rRNA binding proteins. Required for association of the 30S and 50S subunits to form the 70S ribosome, for tRNA binding and peptide bond formation. It has been suggested to have peptidyltransferase activity; this is somewhat controversial. Makes several contacts with the 16S rRNA in the 70S ribosome.</text>
</comment>
<dbReference type="SMART" id="SM01382">
    <property type="entry name" value="Ribosomal_L2_C"/>
    <property type="match status" value="1"/>
</dbReference>
<dbReference type="Pfam" id="PF03947">
    <property type="entry name" value="Ribosomal_L2_C"/>
    <property type="match status" value="1"/>
</dbReference>
<evidence type="ECO:0000259" key="7">
    <source>
        <dbReference type="SMART" id="SM01382"/>
    </source>
</evidence>
<dbReference type="EMBL" id="MHKE01000008">
    <property type="protein sequence ID" value="OGY84372.1"/>
    <property type="molecule type" value="Genomic_DNA"/>
</dbReference>
<dbReference type="GO" id="GO:0015934">
    <property type="term" value="C:large ribosomal subunit"/>
    <property type="evidence" value="ECO:0007669"/>
    <property type="project" value="InterPro"/>
</dbReference>
<proteinExistence type="inferred from homology"/>
<dbReference type="InterPro" id="IPR005880">
    <property type="entry name" value="Ribosomal_uL2_bac/org-type"/>
</dbReference>
<dbReference type="FunFam" id="2.30.30.30:FF:000001">
    <property type="entry name" value="50S ribosomal protein L2"/>
    <property type="match status" value="1"/>
</dbReference>
<accession>A0A1G2B5F4</accession>
<comment type="caution">
    <text evidence="9">The sequence shown here is derived from an EMBL/GenBank/DDBJ whole genome shotgun (WGS) entry which is preliminary data.</text>
</comment>
<evidence type="ECO:0000256" key="2">
    <source>
        <dbReference type="ARBA" id="ARBA00022980"/>
    </source>
</evidence>
<comment type="subunit">
    <text evidence="5">Part of the 50S ribosomal subunit. Forms a bridge to the 30S subunit in the 70S ribosome.</text>
</comment>
<evidence type="ECO:0000313" key="9">
    <source>
        <dbReference type="EMBL" id="OGY84372.1"/>
    </source>
</evidence>
<dbReference type="HAMAP" id="MF_01320_B">
    <property type="entry name" value="Ribosomal_uL2_B"/>
    <property type="match status" value="1"/>
</dbReference>
<dbReference type="InterPro" id="IPR022666">
    <property type="entry name" value="Ribosomal_uL2_RNA-bd_dom"/>
</dbReference>
<dbReference type="GO" id="GO:0016740">
    <property type="term" value="F:transferase activity"/>
    <property type="evidence" value="ECO:0007669"/>
    <property type="project" value="InterPro"/>
</dbReference>
<feature type="region of interest" description="Disordered" evidence="6">
    <location>
        <begin position="223"/>
        <end position="252"/>
    </location>
</feature>
<dbReference type="STRING" id="1798543.A2898_00180"/>
<sequence>MTLKLYNPTTPGRRHASVIKAPQGSKSSHVRKSLRSVLPNHAGRNGQGKITVRHRGGRNKRFYRKVDFLINKLDAVAHVESIEYDPNRTAHIALVKYPDGEYRYILAPATLKIGDMVVASKESAELKPGNRLPLAKIPVGMSVYNLELFPGRGGEIVRSAGSSAVLMSMEGPYAQVKLPSGEVRMFSRECMATIGQASNIEHENVRLGKAGRSRWRGVKPTVRGKAMNPVDHPHGGGEGHNPIGLKHPKTPWGKPALGVKTRKLSMKSDRFIIHRRSSK</sequence>
<keyword evidence="5" id="KW-0699">rRNA-binding</keyword>
<keyword evidence="3 5" id="KW-0687">Ribonucleoprotein</keyword>
<dbReference type="SUPFAM" id="SSF50104">
    <property type="entry name" value="Translation proteins SH3-like domain"/>
    <property type="match status" value="1"/>
</dbReference>
<dbReference type="InterPro" id="IPR014722">
    <property type="entry name" value="Rib_uL2_dom2"/>
</dbReference>
<reference evidence="9 10" key="1">
    <citation type="journal article" date="2016" name="Nat. Commun.">
        <title>Thousands of microbial genomes shed light on interconnected biogeochemical processes in an aquifer system.</title>
        <authorList>
            <person name="Anantharaman K."/>
            <person name="Brown C.T."/>
            <person name="Hug L.A."/>
            <person name="Sharon I."/>
            <person name="Castelle C.J."/>
            <person name="Probst A.J."/>
            <person name="Thomas B.C."/>
            <person name="Singh A."/>
            <person name="Wilkins M.J."/>
            <person name="Karaoz U."/>
            <person name="Brodie E.L."/>
            <person name="Williams K.H."/>
            <person name="Hubbard S.S."/>
            <person name="Banfield J.F."/>
        </authorList>
    </citation>
    <scope>NUCLEOTIDE SEQUENCE [LARGE SCALE GENOMIC DNA]</scope>
</reference>
<dbReference type="SUPFAM" id="SSF50249">
    <property type="entry name" value="Nucleic acid-binding proteins"/>
    <property type="match status" value="1"/>
</dbReference>
<dbReference type="InterPro" id="IPR012340">
    <property type="entry name" value="NA-bd_OB-fold"/>
</dbReference>
<evidence type="ECO:0000256" key="5">
    <source>
        <dbReference type="HAMAP-Rule" id="MF_01320"/>
    </source>
</evidence>
<dbReference type="PIRSF" id="PIRSF002158">
    <property type="entry name" value="Ribosomal_L2"/>
    <property type="match status" value="1"/>
</dbReference>
<dbReference type="PANTHER" id="PTHR13691">
    <property type="entry name" value="RIBOSOMAL PROTEIN L2"/>
    <property type="match status" value="1"/>
</dbReference>
<feature type="region of interest" description="Disordered" evidence="6">
    <location>
        <begin position="1"/>
        <end position="29"/>
    </location>
</feature>
<dbReference type="GO" id="GO:0002181">
    <property type="term" value="P:cytoplasmic translation"/>
    <property type="evidence" value="ECO:0007669"/>
    <property type="project" value="TreeGrafter"/>
</dbReference>
<protein>
    <recommendedName>
        <fullName evidence="4 5">Large ribosomal subunit protein uL2</fullName>
    </recommendedName>
</protein>
<evidence type="ECO:0000259" key="8">
    <source>
        <dbReference type="SMART" id="SM01383"/>
    </source>
</evidence>
<dbReference type="InterPro" id="IPR014726">
    <property type="entry name" value="Ribosomal_uL2_dom3"/>
</dbReference>
<name>A0A1G2B5F4_9BACT</name>
<evidence type="ECO:0000256" key="1">
    <source>
        <dbReference type="ARBA" id="ARBA00005636"/>
    </source>
</evidence>
<evidence type="ECO:0000256" key="6">
    <source>
        <dbReference type="SAM" id="MobiDB-lite"/>
    </source>
</evidence>